<organism evidence="1 2">
    <name type="scientific">Colletotrichum lupini</name>
    <dbReference type="NCBI Taxonomy" id="145971"/>
    <lineage>
        <taxon>Eukaryota</taxon>
        <taxon>Fungi</taxon>
        <taxon>Dikarya</taxon>
        <taxon>Ascomycota</taxon>
        <taxon>Pezizomycotina</taxon>
        <taxon>Sordariomycetes</taxon>
        <taxon>Hypocreomycetidae</taxon>
        <taxon>Glomerellales</taxon>
        <taxon>Glomerellaceae</taxon>
        <taxon>Colletotrichum</taxon>
        <taxon>Colletotrichum acutatum species complex</taxon>
    </lineage>
</organism>
<evidence type="ECO:0000313" key="1">
    <source>
        <dbReference type="EMBL" id="UQC85166.1"/>
    </source>
</evidence>
<reference evidence="1" key="1">
    <citation type="journal article" date="2021" name="Mol. Plant Microbe Interact.">
        <title>Complete Genome Sequence of the Plant-Pathogenic Fungus Colletotrichum lupini.</title>
        <authorList>
            <person name="Baroncelli R."/>
            <person name="Pensec F."/>
            <person name="Da Lio D."/>
            <person name="Boufleur T."/>
            <person name="Vicente I."/>
            <person name="Sarrocco S."/>
            <person name="Picot A."/>
            <person name="Baraldi E."/>
            <person name="Sukno S."/>
            <person name="Thon M."/>
            <person name="Le Floch G."/>
        </authorList>
    </citation>
    <scope>NUCLEOTIDE SEQUENCE</scope>
    <source>
        <strain evidence="1">IMI 504893</strain>
    </source>
</reference>
<dbReference type="GeneID" id="73344646"/>
<proteinExistence type="predicted"/>
<sequence>MAPGPARKLIVDVLATLQELPETLTGQWTTIRRSCGARDKAPSALLQCHDACKISEDAWFELRLASSFGVPGHRTPDEEPSDQAVLHVVTGFCLLPRQQDAVGEAIAVGRTVQVSVPRMLGPRMDGLDAVSRAGSSWSVVGIMMQTLNEISQNRFPRCTFCRAFGQVLKNKSVASIAPTRFRGEAPVELERAEKFLQMGVLVDDALTRIGKQAVTATSVHLQPVMHTLAWREIDNGDDMRHIDKDDMLFQAWASTTAQDLSSYLLNRQRRIVPCSGSSARAEVPDPSWHRRSWNLAWRSRRSPGVLRPGAILRPLSLPRLKQPESGTSSTDKNARYGHMFYCCSGTSAGLWKLQPRKTKYPARQLVRTAFAEARMMTAQYLRHGRNFLLSFFLPFFLSSRTSAGRAELWLLLCNHGSAAYRIFFSQVNLPSPAPCASFAVALFPNLHLVSCSKPWQVADSPRGLLEVMQHWEKWLRLLCCCICVVFDSYGSPDGVVQPGTEIAYRKICSLRDTWDATPAFSQPTRKDASSKSFDTHKLSESIPMGWKVRATPYWAMWLAEHVAESVGKGRKAVRYGDSWELGMVEEFLIRPPWRSYCCWATRALPLGILAELCITRRTRCDWTTKGGRGTTISVVLVRRREYTVENCKCKYLGPWLGSETTLCKKLLPGCSFLSPPPEFSLANFLCLLLDLRLGARLLPDRRNLLGISLTRQVWKGPESTVHAEHAQFATGLPSLFSRAAVKKRTGWTHVPSD</sequence>
<evidence type="ECO:0000313" key="2">
    <source>
        <dbReference type="Proteomes" id="UP000830671"/>
    </source>
</evidence>
<dbReference type="AlphaFoldDB" id="A0A9Q8SYR9"/>
<dbReference type="RefSeq" id="XP_049146781.1">
    <property type="nucleotide sequence ID" value="XM_049289636.1"/>
</dbReference>
<protein>
    <submittedName>
        <fullName evidence="1">Uncharacterized protein</fullName>
    </submittedName>
</protein>
<accession>A0A9Q8SYR9</accession>
<name>A0A9Q8SYR9_9PEZI</name>
<keyword evidence="2" id="KW-1185">Reference proteome</keyword>
<dbReference type="EMBL" id="CP019477">
    <property type="protein sequence ID" value="UQC85166.1"/>
    <property type="molecule type" value="Genomic_DNA"/>
</dbReference>
<gene>
    <name evidence="1" type="ORF">CLUP02_10662</name>
</gene>
<dbReference type="KEGG" id="clup:CLUP02_10662"/>
<dbReference type="Proteomes" id="UP000830671">
    <property type="component" value="Chromosome 5"/>
</dbReference>